<dbReference type="Gene3D" id="3.10.20.310">
    <property type="entry name" value="membrane protein fhac"/>
    <property type="match status" value="1"/>
</dbReference>
<name>A0ABQ6LJX0_9RHOB</name>
<keyword evidence="1" id="KW-1134">Transmembrane beta strand</keyword>
<dbReference type="PANTHER" id="PTHR34597:SF6">
    <property type="entry name" value="BLR6126 PROTEIN"/>
    <property type="match status" value="1"/>
</dbReference>
<sequence length="547" mass="57248">MSGEAAAQAQPARPPGQVYTRETVEPQIPQRPGALAAEEAPALVAPLPPSPGAPQAGGVSFVLNGVDFAGSSVYAPEALQALVADRIGEPVDFGGLKEITDAVEALYRGDGYLAVRAVIPAQRIAGGRVRVQIVEAAIAEVVIRGDLGRAEPQVRRSLERVVGLKPVRSTDVERALLLARDLPGVNLLGALRARQSEVPGELVLLVEGQLAALDGFVSLSNFAADTAGPLVATGGAAVNSALLSGDRFEVVGLTALDIGEELLGQISYAAPTGVEGLRAFLTASSTYSHSGGPLTPFDIHYRSQIVRTGLDYAVIRSRDRTVSVQGGFEWVHQDSDALIDTIEIDEDLRVLFSKVRLIEPDLVGGLLDAELELRLGLDALGANQRGGPRPPGFEPADLSFFTAGIDLDYRRPLPAGFTLRARAQGQISTGDLPSFETFSLGNYTIGRGFSPGAVSGDNGIAGGLEIAWAIPLTEIPGVAAPELFGFVEGGRAWIDGASAGLTSLGGGVRFQLLERLDAEVTVAVPVQASDLVQDDGVRGLFRITAFF</sequence>
<keyword evidence="3" id="KW-0998">Cell outer membrane</keyword>
<feature type="region of interest" description="Disordered" evidence="4">
    <location>
        <begin position="1"/>
        <end position="35"/>
    </location>
</feature>
<organism evidence="7 8">
    <name type="scientific">Paralimibaculum aggregatum</name>
    <dbReference type="NCBI Taxonomy" id="3036245"/>
    <lineage>
        <taxon>Bacteria</taxon>
        <taxon>Pseudomonadati</taxon>
        <taxon>Pseudomonadota</taxon>
        <taxon>Alphaproteobacteria</taxon>
        <taxon>Rhodobacterales</taxon>
        <taxon>Paracoccaceae</taxon>
        <taxon>Paralimibaculum</taxon>
    </lineage>
</organism>
<dbReference type="Pfam" id="PF03865">
    <property type="entry name" value="ShlB"/>
    <property type="match status" value="1"/>
</dbReference>
<evidence type="ECO:0000313" key="7">
    <source>
        <dbReference type="EMBL" id="GMG81967.1"/>
    </source>
</evidence>
<protein>
    <submittedName>
        <fullName evidence="7">Two-partner secretion system transporter CdrB</fullName>
    </submittedName>
</protein>
<comment type="caution">
    <text evidence="7">The sequence shown here is derived from an EMBL/GenBank/DDBJ whole genome shotgun (WGS) entry which is preliminary data.</text>
</comment>
<keyword evidence="2" id="KW-0812">Transmembrane</keyword>
<evidence type="ECO:0000256" key="3">
    <source>
        <dbReference type="ARBA" id="ARBA00023237"/>
    </source>
</evidence>
<evidence type="ECO:0000259" key="5">
    <source>
        <dbReference type="Pfam" id="PF03865"/>
    </source>
</evidence>
<gene>
    <name evidence="7" type="primary">cdrB</name>
    <name evidence="7" type="ORF">LNKW23_11800</name>
</gene>
<dbReference type="Pfam" id="PF08479">
    <property type="entry name" value="POTRA_2"/>
    <property type="match status" value="1"/>
</dbReference>
<dbReference type="InterPro" id="IPR005565">
    <property type="entry name" value="Hemolysn_activator_HlyB_C"/>
</dbReference>
<dbReference type="Proteomes" id="UP001239909">
    <property type="component" value="Unassembled WGS sequence"/>
</dbReference>
<dbReference type="Gene3D" id="2.40.160.50">
    <property type="entry name" value="membrane protein fhac: a member of the omp85/tpsb transporter family"/>
    <property type="match status" value="1"/>
</dbReference>
<keyword evidence="8" id="KW-1185">Reference proteome</keyword>
<keyword evidence="1" id="KW-0472">Membrane</keyword>
<dbReference type="PANTHER" id="PTHR34597">
    <property type="entry name" value="SLR1661 PROTEIN"/>
    <property type="match status" value="1"/>
</dbReference>
<evidence type="ECO:0000259" key="6">
    <source>
        <dbReference type="Pfam" id="PF08479"/>
    </source>
</evidence>
<dbReference type="InterPro" id="IPR051544">
    <property type="entry name" value="TPS_OM_transporter"/>
</dbReference>
<evidence type="ECO:0000313" key="8">
    <source>
        <dbReference type="Proteomes" id="UP001239909"/>
    </source>
</evidence>
<dbReference type="InterPro" id="IPR013686">
    <property type="entry name" value="Polypept-transport_assoc_ShlB"/>
</dbReference>
<evidence type="ECO:0000256" key="1">
    <source>
        <dbReference type="ARBA" id="ARBA00022452"/>
    </source>
</evidence>
<feature type="domain" description="Haemolysin activator HlyB C-terminal" evidence="5">
    <location>
        <begin position="217"/>
        <end position="507"/>
    </location>
</feature>
<reference evidence="7 8" key="1">
    <citation type="submission" date="2023-04" db="EMBL/GenBank/DDBJ databases">
        <title>Marinoamorphus aggregata gen. nov., sp. Nov., isolate from tissue of brittle star Ophioplocus japonicus.</title>
        <authorList>
            <person name="Kawano K."/>
            <person name="Sawayama S."/>
            <person name="Nakagawa S."/>
        </authorList>
    </citation>
    <scope>NUCLEOTIDE SEQUENCE [LARGE SCALE GENOMIC DNA]</scope>
    <source>
        <strain evidence="7 8">NKW23</strain>
    </source>
</reference>
<dbReference type="EMBL" id="BSYI01000007">
    <property type="protein sequence ID" value="GMG81967.1"/>
    <property type="molecule type" value="Genomic_DNA"/>
</dbReference>
<evidence type="ECO:0000256" key="2">
    <source>
        <dbReference type="ARBA" id="ARBA00022692"/>
    </source>
</evidence>
<accession>A0ABQ6LJX0</accession>
<feature type="domain" description="Polypeptide-transport-associated ShlB-type" evidence="6">
    <location>
        <begin position="61"/>
        <end position="135"/>
    </location>
</feature>
<evidence type="ECO:0000256" key="4">
    <source>
        <dbReference type="SAM" id="MobiDB-lite"/>
    </source>
</evidence>
<feature type="compositionally biased region" description="Low complexity" evidence="4">
    <location>
        <begin position="1"/>
        <end position="17"/>
    </location>
</feature>
<proteinExistence type="predicted"/>